<evidence type="ECO:0000313" key="2">
    <source>
        <dbReference type="EMBL" id="OWR03941.1"/>
    </source>
</evidence>
<keyword evidence="3" id="KW-1185">Reference proteome</keyword>
<evidence type="ECO:0000313" key="3">
    <source>
        <dbReference type="Proteomes" id="UP000197446"/>
    </source>
</evidence>
<comment type="caution">
    <text evidence="2">The sequence shown here is derived from an EMBL/GenBank/DDBJ whole genome shotgun (WGS) entry which is preliminary data.</text>
</comment>
<keyword evidence="1" id="KW-0472">Membrane</keyword>
<reference evidence="2 3" key="1">
    <citation type="journal article" date="2007" name="Int. J. Syst. Evol. Microbiol.">
        <title>Description of Pelomonas aquatica sp. nov. and Pelomonas puraquae sp. nov., isolated from industrial and haemodialysis water.</title>
        <authorList>
            <person name="Gomila M."/>
            <person name="Bowien B."/>
            <person name="Falsen E."/>
            <person name="Moore E.R."/>
            <person name="Lalucat J."/>
        </authorList>
    </citation>
    <scope>NUCLEOTIDE SEQUENCE [LARGE SCALE GENOMIC DNA]</scope>
    <source>
        <strain evidence="2 3">CCUG 52769</strain>
    </source>
</reference>
<dbReference type="EMBL" id="NISI01000004">
    <property type="protein sequence ID" value="OWR03941.1"/>
    <property type="molecule type" value="Genomic_DNA"/>
</dbReference>
<organism evidence="2 3">
    <name type="scientific">Roseateles puraquae</name>
    <dbReference type="NCBI Taxonomy" id="431059"/>
    <lineage>
        <taxon>Bacteria</taxon>
        <taxon>Pseudomonadati</taxon>
        <taxon>Pseudomonadota</taxon>
        <taxon>Betaproteobacteria</taxon>
        <taxon>Burkholderiales</taxon>
        <taxon>Sphaerotilaceae</taxon>
        <taxon>Roseateles</taxon>
    </lineage>
</organism>
<accession>A0A254N7F6</accession>
<dbReference type="RefSeq" id="WP_088483481.1">
    <property type="nucleotide sequence ID" value="NZ_JBCNLH010000001.1"/>
</dbReference>
<protein>
    <submittedName>
        <fullName evidence="2">Uncharacterized protein</fullName>
    </submittedName>
</protein>
<sequence length="70" mass="8243">MKFFYWTMVFVMAATLLPSAFYMGLYVFTGSDVALDRARKFWNFLRVFTLLAFNITVWGNVLVGAWELMR</sequence>
<keyword evidence="1" id="KW-1133">Transmembrane helix</keyword>
<evidence type="ECO:0000256" key="1">
    <source>
        <dbReference type="SAM" id="Phobius"/>
    </source>
</evidence>
<keyword evidence="1" id="KW-0812">Transmembrane</keyword>
<dbReference type="Proteomes" id="UP000197446">
    <property type="component" value="Unassembled WGS sequence"/>
</dbReference>
<proteinExistence type="predicted"/>
<gene>
    <name evidence="2" type="ORF">CDO81_12145</name>
</gene>
<name>A0A254N7F6_9BURK</name>
<feature type="transmembrane region" description="Helical" evidence="1">
    <location>
        <begin position="41"/>
        <end position="66"/>
    </location>
</feature>
<feature type="transmembrane region" description="Helical" evidence="1">
    <location>
        <begin position="6"/>
        <end position="29"/>
    </location>
</feature>
<dbReference type="AlphaFoldDB" id="A0A254N7F6"/>
<dbReference type="OrthoDB" id="8909360at2"/>